<sequence length="73" mass="8345">MRVAIRHSVLLVTTAVLAGCADSDRYYSNVYHGLQTREAMVHPLLQQNPPEKPLSYKEYEAERKKLQESNGDQ</sequence>
<keyword evidence="2" id="KW-1185">Reference proteome</keyword>
<evidence type="ECO:0008006" key="3">
    <source>
        <dbReference type="Google" id="ProtNLM"/>
    </source>
</evidence>
<organism evidence="1 2">
    <name type="scientific">Halothiobacillus diazotrophicus</name>
    <dbReference type="NCBI Taxonomy" id="1860122"/>
    <lineage>
        <taxon>Bacteria</taxon>
        <taxon>Pseudomonadati</taxon>
        <taxon>Pseudomonadota</taxon>
        <taxon>Gammaproteobacteria</taxon>
        <taxon>Chromatiales</taxon>
        <taxon>Halothiobacillaceae</taxon>
        <taxon>Halothiobacillus</taxon>
    </lineage>
</organism>
<accession>A0A191ZEF7</accession>
<reference evidence="1 2" key="1">
    <citation type="submission" date="2016-06" db="EMBL/GenBank/DDBJ databases">
        <title>Insight into the functional genes involving in sulfur oxidation in Pearl River water.</title>
        <authorList>
            <person name="Luo J."/>
            <person name="Tan X."/>
            <person name="Lin W."/>
        </authorList>
    </citation>
    <scope>NUCLEOTIDE SEQUENCE [LARGE SCALE GENOMIC DNA]</scope>
    <source>
        <strain evidence="1 2">LS2</strain>
    </source>
</reference>
<evidence type="ECO:0000313" key="2">
    <source>
        <dbReference type="Proteomes" id="UP000078596"/>
    </source>
</evidence>
<protein>
    <recommendedName>
        <fullName evidence="3">Lipoprotein</fullName>
    </recommendedName>
</protein>
<dbReference type="OrthoDB" id="5298161at2"/>
<dbReference type="KEGG" id="haz:A9404_01660"/>
<proteinExistence type="predicted"/>
<name>A0A191ZEF7_9GAMM</name>
<dbReference type="EMBL" id="CP016027">
    <property type="protein sequence ID" value="ANJ66253.1"/>
    <property type="molecule type" value="Genomic_DNA"/>
</dbReference>
<dbReference type="AlphaFoldDB" id="A0A191ZEF7"/>
<evidence type="ECO:0000313" key="1">
    <source>
        <dbReference type="EMBL" id="ANJ66253.1"/>
    </source>
</evidence>
<dbReference type="RefSeq" id="WP_066098076.1">
    <property type="nucleotide sequence ID" value="NZ_CP016027.1"/>
</dbReference>
<gene>
    <name evidence="1" type="ORF">A9404_01660</name>
</gene>
<dbReference type="Proteomes" id="UP000078596">
    <property type="component" value="Chromosome"/>
</dbReference>
<dbReference type="PROSITE" id="PS51257">
    <property type="entry name" value="PROKAR_LIPOPROTEIN"/>
    <property type="match status" value="1"/>
</dbReference>